<dbReference type="Proteomes" id="UP000324897">
    <property type="component" value="Chromosome 6"/>
</dbReference>
<protein>
    <recommendedName>
        <fullName evidence="7">Wall-associated receptor kinase galacturonan-binding domain-containing protein</fullName>
    </recommendedName>
</protein>
<accession>A0A5J9WN12</accession>
<proteinExistence type="predicted"/>
<dbReference type="GO" id="GO:0016301">
    <property type="term" value="F:kinase activity"/>
    <property type="evidence" value="ECO:0007669"/>
    <property type="project" value="TreeGrafter"/>
</dbReference>
<dbReference type="PANTHER" id="PTHR46008">
    <property type="entry name" value="LEAF RUST 10 DISEASE-RESISTANCE LOCUS RECEPTOR-LIKE PROTEIN KINASE-LIKE 1.4"/>
    <property type="match status" value="1"/>
</dbReference>
<evidence type="ECO:0000313" key="6">
    <source>
        <dbReference type="Proteomes" id="UP000324897"/>
    </source>
</evidence>
<keyword evidence="1" id="KW-0547">Nucleotide-binding</keyword>
<organism evidence="5 6">
    <name type="scientific">Eragrostis curvula</name>
    <name type="common">weeping love grass</name>
    <dbReference type="NCBI Taxonomy" id="38414"/>
    <lineage>
        <taxon>Eukaryota</taxon>
        <taxon>Viridiplantae</taxon>
        <taxon>Streptophyta</taxon>
        <taxon>Embryophyta</taxon>
        <taxon>Tracheophyta</taxon>
        <taxon>Spermatophyta</taxon>
        <taxon>Magnoliopsida</taxon>
        <taxon>Liliopsida</taxon>
        <taxon>Poales</taxon>
        <taxon>Poaceae</taxon>
        <taxon>PACMAD clade</taxon>
        <taxon>Chloridoideae</taxon>
        <taxon>Eragrostideae</taxon>
        <taxon>Eragrostidinae</taxon>
        <taxon>Eragrostis</taxon>
    </lineage>
</organism>
<name>A0A5J9WN12_9POAL</name>
<feature type="signal peptide" evidence="4">
    <location>
        <begin position="1"/>
        <end position="22"/>
    </location>
</feature>
<dbReference type="AlphaFoldDB" id="A0A5J9WN12"/>
<keyword evidence="3" id="KW-0472">Membrane</keyword>
<keyword evidence="3" id="KW-1133">Transmembrane helix</keyword>
<feature type="non-terminal residue" evidence="5">
    <location>
        <position position="1"/>
    </location>
</feature>
<reference evidence="5 6" key="1">
    <citation type="journal article" date="2019" name="Sci. Rep.">
        <title>A high-quality genome of Eragrostis curvula grass provides insights into Poaceae evolution and supports new strategies to enhance forage quality.</title>
        <authorList>
            <person name="Carballo J."/>
            <person name="Santos B.A.C.M."/>
            <person name="Zappacosta D."/>
            <person name="Garbus I."/>
            <person name="Selva J.P."/>
            <person name="Gallo C.A."/>
            <person name="Diaz A."/>
            <person name="Albertini E."/>
            <person name="Caccamo M."/>
            <person name="Echenique V."/>
        </authorList>
    </citation>
    <scope>NUCLEOTIDE SEQUENCE [LARGE SCALE GENOMIC DNA]</scope>
    <source>
        <strain evidence="6">cv. Victoria</strain>
        <tissue evidence="5">Leaf</tissue>
    </source>
</reference>
<evidence type="ECO:0000256" key="4">
    <source>
        <dbReference type="SAM" id="SignalP"/>
    </source>
</evidence>
<feature type="chain" id="PRO_5023813029" description="Wall-associated receptor kinase galacturonan-binding domain-containing protein" evidence="4">
    <location>
        <begin position="23"/>
        <end position="620"/>
    </location>
</feature>
<keyword evidence="6" id="KW-1185">Reference proteome</keyword>
<dbReference type="PANTHER" id="PTHR46008:SF62">
    <property type="entry name" value="PROTEIN KINASE DOMAIN-CONTAINING PROTEIN"/>
    <property type="match status" value="1"/>
</dbReference>
<evidence type="ECO:0000313" key="5">
    <source>
        <dbReference type="EMBL" id="TVU49336.1"/>
    </source>
</evidence>
<dbReference type="OrthoDB" id="4062651at2759"/>
<dbReference type="Gramene" id="TVU49336">
    <property type="protein sequence ID" value="TVU49336"/>
    <property type="gene ID" value="EJB05_00644"/>
</dbReference>
<keyword evidence="3" id="KW-0812">Transmembrane</keyword>
<feature type="transmembrane region" description="Helical" evidence="3">
    <location>
        <begin position="418"/>
        <end position="439"/>
    </location>
</feature>
<evidence type="ECO:0000256" key="1">
    <source>
        <dbReference type="ARBA" id="ARBA00022741"/>
    </source>
</evidence>
<evidence type="ECO:0000256" key="2">
    <source>
        <dbReference type="ARBA" id="ARBA00022840"/>
    </source>
</evidence>
<evidence type="ECO:0000256" key="3">
    <source>
        <dbReference type="SAM" id="Phobius"/>
    </source>
</evidence>
<dbReference type="GO" id="GO:0005524">
    <property type="term" value="F:ATP binding"/>
    <property type="evidence" value="ECO:0007669"/>
    <property type="project" value="UniProtKB-KW"/>
</dbReference>
<keyword evidence="2" id="KW-0067">ATP-binding</keyword>
<evidence type="ECO:0008006" key="7">
    <source>
        <dbReference type="Google" id="ProtNLM"/>
    </source>
</evidence>
<comment type="caution">
    <text evidence="5">The sequence shown here is derived from an EMBL/GenBank/DDBJ whole genome shotgun (WGS) entry which is preliminary data.</text>
</comment>
<dbReference type="Gene3D" id="3.30.200.20">
    <property type="entry name" value="Phosphorylase Kinase, domain 1"/>
    <property type="match status" value="1"/>
</dbReference>
<dbReference type="EMBL" id="RWGY01000002">
    <property type="protein sequence ID" value="TVU49336.1"/>
    <property type="molecule type" value="Genomic_DNA"/>
</dbReference>
<keyword evidence="4" id="KW-0732">Signal</keyword>
<gene>
    <name evidence="5" type="ORF">EJB05_00644</name>
</gene>
<sequence>MRRHLLLLLFLILHATFSIAAGDGGGCQRLCNGAAVPYPFGFSGDCPILLICNATTSTALLPHSNATAAYPILSFNSTASTFLALLDPSCNRTVAAAAASLAGAGGYGVSSRTGLFLRGGACRPQASSNCTVPADLMTRLLRTAQCRGAGGGNDTAWTCVASVPPAPGSAAAASGQGQFMAWEMVNGSGCEDALTAAVYGDTQQGVPSLQFGVAELGWWLDGNCTAGGQYRCAANATCRDVQTPSGAWGHRCACPDGMAGDGFAAGDGCRHSASTYSLARALAVSASPACHISMSIDKTPKRQATTSEQATYMHRLYLLLLLFLLPYATFSDAAGGGGCDRRCNSKVVPYPFGFSGDCPILLACNTTASTAMLPHSTPAAPYPILSFNSTTFTFLATVTPSCNRSVADAAAQPSKKNIPLIVAGVLSGLVAAAAVLLLCRLQRRRSAAGRYGAAMRLLSEAASSSGVPVYSYHEVARATNGFSHTHRLGTGAYGTVYVGKLPAAPLIVDPALVVGEEDEWVMDSVRHVSELAFRCLAFQKDVRPCMSEVAAELGRIRAAAPDSDSGSGLGPMDLQIDVTFGNPDTVVKKAASPVSVQEVWVSDRSSPSTNGSSLFMPRFV</sequence>